<gene>
    <name evidence="8" type="primary">lepB</name>
    <name evidence="8" type="ORF">ACG02S_18500</name>
</gene>
<protein>
    <recommendedName>
        <fullName evidence="4 6">Signal peptidase I</fullName>
        <ecNumber evidence="3 6">3.4.21.89</ecNumber>
    </recommendedName>
</protein>
<dbReference type="RefSeq" id="WP_394471957.1">
    <property type="nucleotide sequence ID" value="NZ_JBIGHY010000007.1"/>
</dbReference>
<dbReference type="EC" id="3.4.21.89" evidence="3 6"/>
<evidence type="ECO:0000313" key="9">
    <source>
        <dbReference type="Proteomes" id="UP001606300"/>
    </source>
</evidence>
<dbReference type="PROSITE" id="PS00760">
    <property type="entry name" value="SPASE_I_2"/>
    <property type="match status" value="1"/>
</dbReference>
<feature type="domain" description="Peptidase S26" evidence="7">
    <location>
        <begin position="18"/>
        <end position="204"/>
    </location>
</feature>
<evidence type="ECO:0000256" key="5">
    <source>
        <dbReference type="ARBA" id="ARBA00022801"/>
    </source>
</evidence>
<comment type="catalytic activity">
    <reaction evidence="1 6">
        <text>Cleavage of hydrophobic, N-terminal signal or leader sequences from secreted and periplasmic proteins.</text>
        <dbReference type="EC" id="3.4.21.89"/>
    </reaction>
</comment>
<keyword evidence="5 6" id="KW-0378">Hydrolase</keyword>
<dbReference type="InterPro" id="IPR036286">
    <property type="entry name" value="LexA/Signal_pep-like_sf"/>
</dbReference>
<reference evidence="8 9" key="1">
    <citation type="submission" date="2024-09" db="EMBL/GenBank/DDBJ databases">
        <title>Novel species of the genus Pelomonas and Roseateles isolated from streams.</title>
        <authorList>
            <person name="Lu H."/>
        </authorList>
    </citation>
    <scope>NUCLEOTIDE SEQUENCE [LARGE SCALE GENOMIC DNA]</scope>
    <source>
        <strain evidence="8 9">DC23W</strain>
    </source>
</reference>
<dbReference type="SUPFAM" id="SSF51306">
    <property type="entry name" value="LexA/Signal peptidase"/>
    <property type="match status" value="1"/>
</dbReference>
<dbReference type="PANTHER" id="PTHR43390:SF1">
    <property type="entry name" value="CHLOROPLAST PROCESSING PEPTIDASE"/>
    <property type="match status" value="1"/>
</dbReference>
<sequence length="232" mass="25527">MNPPTSLLLTLKAHRGFIVFLLGFALFRTAVADWNPIPSASMRPTLLEGDVVLVNRLAYDLKLPLTDVVLRQLAEPRRGDVVTFSSPLDGTRLIKRVVGLPGDRVALQAGVLVLNGQPLTPAPRHSAGETIAPGWVVEAMRGTETLDGRPHAVQALPALQARRDVEEITVPAGHYFMLGDNRDLSVDSRYIGTVPREKLIGRAHRLLVSADWLGEDGWRLAPRFARWMSPLQ</sequence>
<dbReference type="PROSITE" id="PS00761">
    <property type="entry name" value="SPASE_I_3"/>
    <property type="match status" value="1"/>
</dbReference>
<evidence type="ECO:0000256" key="4">
    <source>
        <dbReference type="ARBA" id="ARBA00019232"/>
    </source>
</evidence>
<dbReference type="CDD" id="cd06530">
    <property type="entry name" value="S26_SPase_I"/>
    <property type="match status" value="1"/>
</dbReference>
<dbReference type="InterPro" id="IPR019533">
    <property type="entry name" value="Peptidase_S26"/>
</dbReference>
<dbReference type="Gene3D" id="2.10.109.10">
    <property type="entry name" value="Umud Fragment, subunit A"/>
    <property type="match status" value="1"/>
</dbReference>
<evidence type="ECO:0000259" key="7">
    <source>
        <dbReference type="Pfam" id="PF10502"/>
    </source>
</evidence>
<dbReference type="InterPro" id="IPR000223">
    <property type="entry name" value="Pept_S26A_signal_pept_1"/>
</dbReference>
<comment type="caution">
    <text evidence="8">The sequence shown here is derived from an EMBL/GenBank/DDBJ whole genome shotgun (WGS) entry which is preliminary data.</text>
</comment>
<dbReference type="InterPro" id="IPR019757">
    <property type="entry name" value="Pept_S26A_signal_pept_1_Lys-AS"/>
</dbReference>
<keyword evidence="9" id="KW-1185">Reference proteome</keyword>
<evidence type="ECO:0000313" key="8">
    <source>
        <dbReference type="EMBL" id="MFG6415888.1"/>
    </source>
</evidence>
<evidence type="ECO:0000256" key="6">
    <source>
        <dbReference type="RuleBase" id="RU362042"/>
    </source>
</evidence>
<proteinExistence type="inferred from homology"/>
<comment type="similarity">
    <text evidence="2 6">Belongs to the peptidase S26 family.</text>
</comment>
<comment type="subcellular location">
    <subcellularLocation>
        <location evidence="6">Membrane</location>
        <topology evidence="6">Single-pass type II membrane protein</topology>
    </subcellularLocation>
</comment>
<dbReference type="Proteomes" id="UP001606300">
    <property type="component" value="Unassembled WGS sequence"/>
</dbReference>
<dbReference type="Pfam" id="PF10502">
    <property type="entry name" value="Peptidase_S26"/>
    <property type="match status" value="1"/>
</dbReference>
<dbReference type="NCBIfam" id="TIGR02227">
    <property type="entry name" value="sigpep_I_bact"/>
    <property type="match status" value="1"/>
</dbReference>
<name>A0ABW7EQW7_9BURK</name>
<keyword evidence="6" id="KW-0645">Protease</keyword>
<organism evidence="8 9">
    <name type="scientific">Pelomonas dachongensis</name>
    <dbReference type="NCBI Taxonomy" id="3299029"/>
    <lineage>
        <taxon>Bacteria</taxon>
        <taxon>Pseudomonadati</taxon>
        <taxon>Pseudomonadota</taxon>
        <taxon>Betaproteobacteria</taxon>
        <taxon>Burkholderiales</taxon>
        <taxon>Sphaerotilaceae</taxon>
        <taxon>Roseateles</taxon>
    </lineage>
</organism>
<evidence type="ECO:0000256" key="3">
    <source>
        <dbReference type="ARBA" id="ARBA00013208"/>
    </source>
</evidence>
<dbReference type="GO" id="GO:0009003">
    <property type="term" value="F:signal peptidase activity"/>
    <property type="evidence" value="ECO:0007669"/>
    <property type="project" value="UniProtKB-EC"/>
</dbReference>
<dbReference type="PRINTS" id="PR00727">
    <property type="entry name" value="LEADERPTASE"/>
</dbReference>
<evidence type="ECO:0000256" key="2">
    <source>
        <dbReference type="ARBA" id="ARBA00009370"/>
    </source>
</evidence>
<accession>A0ABW7EQW7</accession>
<dbReference type="PANTHER" id="PTHR43390">
    <property type="entry name" value="SIGNAL PEPTIDASE I"/>
    <property type="match status" value="1"/>
</dbReference>
<dbReference type="InterPro" id="IPR019758">
    <property type="entry name" value="Pept_S26A_signal_pept_1_CS"/>
</dbReference>
<dbReference type="EMBL" id="JBIGHY010000007">
    <property type="protein sequence ID" value="MFG6415888.1"/>
    <property type="molecule type" value="Genomic_DNA"/>
</dbReference>
<evidence type="ECO:0000256" key="1">
    <source>
        <dbReference type="ARBA" id="ARBA00000677"/>
    </source>
</evidence>